<dbReference type="RefSeq" id="XP_062764008.1">
    <property type="nucleotide sequence ID" value="XM_062912659.1"/>
</dbReference>
<feature type="compositionally biased region" description="Low complexity" evidence="1">
    <location>
        <begin position="177"/>
        <end position="204"/>
    </location>
</feature>
<comment type="caution">
    <text evidence="2">The sequence shown here is derived from an EMBL/GenBank/DDBJ whole genome shotgun (WGS) entry which is preliminary data.</text>
</comment>
<gene>
    <name evidence="2" type="ORF">QC763_500560</name>
</gene>
<dbReference type="EMBL" id="JAFFHB010000007">
    <property type="protein sequence ID" value="KAK4664042.1"/>
    <property type="molecule type" value="Genomic_DNA"/>
</dbReference>
<dbReference type="Proteomes" id="UP001326199">
    <property type="component" value="Unassembled WGS sequence"/>
</dbReference>
<feature type="region of interest" description="Disordered" evidence="1">
    <location>
        <begin position="177"/>
        <end position="261"/>
    </location>
</feature>
<sequence length="261" mass="27908">MNRSRYVPQQSAYTAAQFQPFGPGPVPTPAQMPGMIPMGYPQQQMFGGSPNPNAMGASPILQQQQAMSPNALWAANFANGPIIEDLCAPPQMGLPTSPPMNALPPRGMPMGAAIHPSSMPQVQNVFGLRQPGTPHPGHGFAPMMPGVPARMVGSYPPGYAAQPQGIAWSHPHQLQFQQQLQQQAAEQHAQQQQQQQQQRQQQGQFLDPTMMLGRPRMEPGFATGGNGTEQMGSPSMGNSPGAQPLTPVESTLQGFMSPDSI</sequence>
<feature type="compositionally biased region" description="Polar residues" evidence="1">
    <location>
        <begin position="228"/>
        <end position="241"/>
    </location>
</feature>
<evidence type="ECO:0000256" key="1">
    <source>
        <dbReference type="SAM" id="MobiDB-lite"/>
    </source>
</evidence>
<evidence type="ECO:0000313" key="3">
    <source>
        <dbReference type="Proteomes" id="UP001326199"/>
    </source>
</evidence>
<dbReference type="GeneID" id="87933002"/>
<reference evidence="2 3" key="1">
    <citation type="journal article" date="2023" name="bioRxiv">
        <title>High-quality genome assemblies of four members of thePodospora anserinaspecies complex.</title>
        <authorList>
            <person name="Ament-Velasquez S.L."/>
            <person name="Vogan A.A."/>
            <person name="Wallerman O."/>
            <person name="Hartmann F."/>
            <person name="Gautier V."/>
            <person name="Silar P."/>
            <person name="Giraud T."/>
            <person name="Johannesson H."/>
        </authorList>
    </citation>
    <scope>NUCLEOTIDE SEQUENCE [LARGE SCALE GENOMIC DNA]</scope>
    <source>
        <strain evidence="2 3">CBS 411.78</strain>
    </source>
</reference>
<name>A0ABR0H834_9PEZI</name>
<organism evidence="2 3">
    <name type="scientific">Podospora pseudopauciseta</name>
    <dbReference type="NCBI Taxonomy" id="2093780"/>
    <lineage>
        <taxon>Eukaryota</taxon>
        <taxon>Fungi</taxon>
        <taxon>Dikarya</taxon>
        <taxon>Ascomycota</taxon>
        <taxon>Pezizomycotina</taxon>
        <taxon>Sordariomycetes</taxon>
        <taxon>Sordariomycetidae</taxon>
        <taxon>Sordariales</taxon>
        <taxon>Podosporaceae</taxon>
        <taxon>Podospora</taxon>
    </lineage>
</organism>
<evidence type="ECO:0000313" key="2">
    <source>
        <dbReference type="EMBL" id="KAK4664042.1"/>
    </source>
</evidence>
<protein>
    <submittedName>
        <fullName evidence="2">Uncharacterized protein</fullName>
    </submittedName>
</protein>
<accession>A0ABR0H834</accession>
<feature type="compositionally biased region" description="Polar residues" evidence="1">
    <location>
        <begin position="248"/>
        <end position="261"/>
    </location>
</feature>
<keyword evidence="3" id="KW-1185">Reference proteome</keyword>
<proteinExistence type="predicted"/>